<dbReference type="InterPro" id="IPR002156">
    <property type="entry name" value="RNaseH_domain"/>
</dbReference>
<organism evidence="2 3">
    <name type="scientific">Stylosanthes scabra</name>
    <dbReference type="NCBI Taxonomy" id="79078"/>
    <lineage>
        <taxon>Eukaryota</taxon>
        <taxon>Viridiplantae</taxon>
        <taxon>Streptophyta</taxon>
        <taxon>Embryophyta</taxon>
        <taxon>Tracheophyta</taxon>
        <taxon>Spermatophyta</taxon>
        <taxon>Magnoliopsida</taxon>
        <taxon>eudicotyledons</taxon>
        <taxon>Gunneridae</taxon>
        <taxon>Pentapetalae</taxon>
        <taxon>rosids</taxon>
        <taxon>fabids</taxon>
        <taxon>Fabales</taxon>
        <taxon>Fabaceae</taxon>
        <taxon>Papilionoideae</taxon>
        <taxon>50 kb inversion clade</taxon>
        <taxon>dalbergioids sensu lato</taxon>
        <taxon>Dalbergieae</taxon>
        <taxon>Pterocarpus clade</taxon>
        <taxon>Stylosanthes</taxon>
    </lineage>
</organism>
<keyword evidence="3" id="KW-1185">Reference proteome</keyword>
<evidence type="ECO:0000259" key="1">
    <source>
        <dbReference type="Pfam" id="PF13456"/>
    </source>
</evidence>
<dbReference type="Pfam" id="PF13456">
    <property type="entry name" value="RVT_3"/>
    <property type="match status" value="1"/>
</dbReference>
<gene>
    <name evidence="2" type="ORF">PIB30_060379</name>
</gene>
<evidence type="ECO:0000313" key="3">
    <source>
        <dbReference type="Proteomes" id="UP001341840"/>
    </source>
</evidence>
<protein>
    <recommendedName>
        <fullName evidence="1">RNase H type-1 domain-containing protein</fullName>
    </recommendedName>
</protein>
<name>A0ABU6UNJ2_9FABA</name>
<proteinExistence type="predicted"/>
<evidence type="ECO:0000313" key="2">
    <source>
        <dbReference type="EMBL" id="MED6161398.1"/>
    </source>
</evidence>
<reference evidence="2 3" key="1">
    <citation type="journal article" date="2023" name="Plants (Basel)">
        <title>Bridging the Gap: Combining Genomics and Transcriptomics Approaches to Understand Stylosanthes scabra, an Orphan Legume from the Brazilian Caatinga.</title>
        <authorList>
            <person name="Ferreira-Neto J.R.C."/>
            <person name="da Silva M.D."/>
            <person name="Binneck E."/>
            <person name="de Melo N.F."/>
            <person name="da Silva R.H."/>
            <person name="de Melo A.L.T.M."/>
            <person name="Pandolfi V."/>
            <person name="Bustamante F.O."/>
            <person name="Brasileiro-Vidal A.C."/>
            <person name="Benko-Iseppon A.M."/>
        </authorList>
    </citation>
    <scope>NUCLEOTIDE SEQUENCE [LARGE SCALE GENOMIC DNA]</scope>
    <source>
        <tissue evidence="2">Leaves</tissue>
    </source>
</reference>
<sequence>MEGSSRLQTQWVLDISSSCRSVNHERSFNYSTEPDGIRENCSNLVQAIKSNSTISEIDAILEDIWFINSNLPESGLVWVPRECNRLAHESAKRLAADVLDPSWSINPPFSLMPIIQEEAPSGYHGRSILEIVVLVVLVGGECSELSLGWGLLGMGVGSWVGRVSPLG</sequence>
<accession>A0ABU6UNJ2</accession>
<dbReference type="Proteomes" id="UP001341840">
    <property type="component" value="Unassembled WGS sequence"/>
</dbReference>
<dbReference type="EMBL" id="JASCZI010121362">
    <property type="protein sequence ID" value="MED6161398.1"/>
    <property type="molecule type" value="Genomic_DNA"/>
</dbReference>
<feature type="domain" description="RNase H type-1" evidence="1">
    <location>
        <begin position="41"/>
        <end position="93"/>
    </location>
</feature>
<comment type="caution">
    <text evidence="2">The sequence shown here is derived from an EMBL/GenBank/DDBJ whole genome shotgun (WGS) entry which is preliminary data.</text>
</comment>